<dbReference type="Proteomes" id="UP000559027">
    <property type="component" value="Unassembled WGS sequence"/>
</dbReference>
<dbReference type="OrthoDB" id="509124at2759"/>
<name>A0A8H5D5Q0_9AGAR</name>
<comment type="caution">
    <text evidence="1">The sequence shown here is derived from an EMBL/GenBank/DDBJ whole genome shotgun (WGS) entry which is preliminary data.</text>
</comment>
<dbReference type="InterPro" id="IPR019587">
    <property type="entry name" value="Polyketide_cyclase/dehydratase"/>
</dbReference>
<reference evidence="1 2" key="1">
    <citation type="journal article" date="2020" name="ISME J.">
        <title>Uncovering the hidden diversity of litter-decomposition mechanisms in mushroom-forming fungi.</title>
        <authorList>
            <person name="Floudas D."/>
            <person name="Bentzer J."/>
            <person name="Ahren D."/>
            <person name="Johansson T."/>
            <person name="Persson P."/>
            <person name="Tunlid A."/>
        </authorList>
    </citation>
    <scope>NUCLEOTIDE SEQUENCE [LARGE SCALE GENOMIC DNA]</scope>
    <source>
        <strain evidence="1 2">CBS 146.42</strain>
    </source>
</reference>
<evidence type="ECO:0000313" key="2">
    <source>
        <dbReference type="Proteomes" id="UP000559027"/>
    </source>
</evidence>
<protein>
    <recommendedName>
        <fullName evidence="3">Coenzyme Q-binding protein COQ10 START domain-containing protein</fullName>
    </recommendedName>
</protein>
<dbReference type="AlphaFoldDB" id="A0A8H5D5Q0"/>
<organism evidence="1 2">
    <name type="scientific">Leucocoprinus leucothites</name>
    <dbReference type="NCBI Taxonomy" id="201217"/>
    <lineage>
        <taxon>Eukaryota</taxon>
        <taxon>Fungi</taxon>
        <taxon>Dikarya</taxon>
        <taxon>Basidiomycota</taxon>
        <taxon>Agaricomycotina</taxon>
        <taxon>Agaricomycetes</taxon>
        <taxon>Agaricomycetidae</taxon>
        <taxon>Agaricales</taxon>
        <taxon>Agaricineae</taxon>
        <taxon>Agaricaceae</taxon>
        <taxon>Leucocoprinus</taxon>
    </lineage>
</organism>
<sequence>MATASTSRPWPTHEGYVFSASGSSFIDAPVDQVWRAILDFRSYKTWNPFVRNQVVTDARKNRLSDQTLQVGSHVYIYPVHLPPTLDDASVGVFNKNSAFCIITALDHENFKVAWCTSGIPTWILWTERWQWLTEAEVDLGDGKGKRGVTKYDSVEVFGGLAAYFVKWFVGRKLNMGFQAQADGLKRWAEENT</sequence>
<accession>A0A8H5D5Q0</accession>
<dbReference type="Pfam" id="PF10604">
    <property type="entry name" value="Polyketide_cyc2"/>
    <property type="match status" value="1"/>
</dbReference>
<proteinExistence type="predicted"/>
<dbReference type="InterPro" id="IPR023393">
    <property type="entry name" value="START-like_dom_sf"/>
</dbReference>
<gene>
    <name evidence="1" type="ORF">D9756_008055</name>
</gene>
<keyword evidence="2" id="KW-1185">Reference proteome</keyword>
<dbReference type="EMBL" id="JAACJO010000010">
    <property type="protein sequence ID" value="KAF5353213.1"/>
    <property type="molecule type" value="Genomic_DNA"/>
</dbReference>
<dbReference type="SUPFAM" id="SSF55961">
    <property type="entry name" value="Bet v1-like"/>
    <property type="match status" value="1"/>
</dbReference>
<dbReference type="Gene3D" id="3.30.530.20">
    <property type="match status" value="1"/>
</dbReference>
<dbReference type="CDD" id="cd07822">
    <property type="entry name" value="SRPBCC_4"/>
    <property type="match status" value="1"/>
</dbReference>
<evidence type="ECO:0000313" key="1">
    <source>
        <dbReference type="EMBL" id="KAF5353213.1"/>
    </source>
</evidence>
<evidence type="ECO:0008006" key="3">
    <source>
        <dbReference type="Google" id="ProtNLM"/>
    </source>
</evidence>